<organism evidence="7 8">
    <name type="scientific">Orenia metallireducens</name>
    <dbReference type="NCBI Taxonomy" id="1413210"/>
    <lineage>
        <taxon>Bacteria</taxon>
        <taxon>Bacillati</taxon>
        <taxon>Bacillota</taxon>
        <taxon>Clostridia</taxon>
        <taxon>Halanaerobiales</taxon>
        <taxon>Halobacteroidaceae</taxon>
        <taxon>Orenia</taxon>
    </lineage>
</organism>
<dbReference type="AlphaFoldDB" id="A0A285H7V9"/>
<dbReference type="STRING" id="1413210.U472_04570"/>
<comment type="similarity">
    <text evidence="1 5">Belongs to the universal ribosomal protein uL29 family.</text>
</comment>
<evidence type="ECO:0000313" key="8">
    <source>
        <dbReference type="Proteomes" id="UP000219573"/>
    </source>
</evidence>
<dbReference type="HAMAP" id="MF_00374">
    <property type="entry name" value="Ribosomal_uL29"/>
    <property type="match status" value="1"/>
</dbReference>
<evidence type="ECO:0000256" key="2">
    <source>
        <dbReference type="ARBA" id="ARBA00022980"/>
    </source>
</evidence>
<dbReference type="GO" id="GO:0022625">
    <property type="term" value="C:cytosolic large ribosomal subunit"/>
    <property type="evidence" value="ECO:0007669"/>
    <property type="project" value="TreeGrafter"/>
</dbReference>
<dbReference type="InterPro" id="IPR001854">
    <property type="entry name" value="Ribosomal_uL29"/>
</dbReference>
<dbReference type="InterPro" id="IPR050063">
    <property type="entry name" value="Ribosomal_protein_uL29"/>
</dbReference>
<dbReference type="PROSITE" id="PS00579">
    <property type="entry name" value="RIBOSOMAL_L29"/>
    <property type="match status" value="1"/>
</dbReference>
<keyword evidence="2 5" id="KW-0689">Ribosomal protein</keyword>
<feature type="coiled-coil region" evidence="6">
    <location>
        <begin position="8"/>
        <end position="35"/>
    </location>
</feature>
<evidence type="ECO:0000256" key="5">
    <source>
        <dbReference type="HAMAP-Rule" id="MF_00374"/>
    </source>
</evidence>
<gene>
    <name evidence="5" type="primary">rpmC</name>
    <name evidence="7" type="ORF">SAMN06265827_11572</name>
</gene>
<dbReference type="InterPro" id="IPR036049">
    <property type="entry name" value="Ribosomal_uL29_sf"/>
</dbReference>
<evidence type="ECO:0000313" key="7">
    <source>
        <dbReference type="EMBL" id="SNY31835.1"/>
    </source>
</evidence>
<name>A0A285H7V9_9FIRM</name>
<keyword evidence="6" id="KW-0175">Coiled coil</keyword>
<keyword evidence="8" id="KW-1185">Reference proteome</keyword>
<dbReference type="GO" id="GO:0006412">
    <property type="term" value="P:translation"/>
    <property type="evidence" value="ECO:0007669"/>
    <property type="project" value="UniProtKB-UniRule"/>
</dbReference>
<dbReference type="GO" id="GO:0003735">
    <property type="term" value="F:structural constituent of ribosome"/>
    <property type="evidence" value="ECO:0007669"/>
    <property type="project" value="InterPro"/>
</dbReference>
<evidence type="ECO:0000256" key="3">
    <source>
        <dbReference type="ARBA" id="ARBA00023274"/>
    </source>
</evidence>
<dbReference type="FunFam" id="1.10.287.310:FF:000001">
    <property type="entry name" value="50S ribosomal protein L29"/>
    <property type="match status" value="1"/>
</dbReference>
<evidence type="ECO:0000256" key="1">
    <source>
        <dbReference type="ARBA" id="ARBA00009254"/>
    </source>
</evidence>
<dbReference type="CDD" id="cd00427">
    <property type="entry name" value="Ribosomal_L29_HIP"/>
    <property type="match status" value="1"/>
</dbReference>
<dbReference type="Pfam" id="PF00831">
    <property type="entry name" value="Ribosomal_L29"/>
    <property type="match status" value="1"/>
</dbReference>
<sequence length="71" mass="8153">MVTAMKANELRSLTNAELEQKLDELKEELFNLRFQNATVQLDNPARIKEVKKSIARVKTILNERELGINQG</sequence>
<dbReference type="PANTHER" id="PTHR10916">
    <property type="entry name" value="60S RIBOSOMAL PROTEIN L35/50S RIBOSOMAL PROTEIN L29"/>
    <property type="match status" value="1"/>
</dbReference>
<protein>
    <recommendedName>
        <fullName evidence="4 5">Large ribosomal subunit protein uL29</fullName>
    </recommendedName>
</protein>
<dbReference type="InterPro" id="IPR018254">
    <property type="entry name" value="Ribosomal_uL29_CS"/>
</dbReference>
<dbReference type="Proteomes" id="UP000219573">
    <property type="component" value="Unassembled WGS sequence"/>
</dbReference>
<accession>A0A285H7V9</accession>
<evidence type="ECO:0000256" key="6">
    <source>
        <dbReference type="SAM" id="Coils"/>
    </source>
</evidence>
<dbReference type="NCBIfam" id="TIGR00012">
    <property type="entry name" value="L29"/>
    <property type="match status" value="1"/>
</dbReference>
<keyword evidence="3 5" id="KW-0687">Ribonucleoprotein</keyword>
<dbReference type="EMBL" id="OBDZ01000015">
    <property type="protein sequence ID" value="SNY31835.1"/>
    <property type="molecule type" value="Genomic_DNA"/>
</dbReference>
<evidence type="ECO:0000256" key="4">
    <source>
        <dbReference type="ARBA" id="ARBA00035204"/>
    </source>
</evidence>
<dbReference type="Gene3D" id="1.10.287.310">
    <property type="match status" value="1"/>
</dbReference>
<proteinExistence type="inferred from homology"/>
<dbReference type="SUPFAM" id="SSF46561">
    <property type="entry name" value="Ribosomal protein L29 (L29p)"/>
    <property type="match status" value="1"/>
</dbReference>
<dbReference type="PANTHER" id="PTHR10916:SF0">
    <property type="entry name" value="LARGE RIBOSOMAL SUBUNIT PROTEIN UL29C"/>
    <property type="match status" value="1"/>
</dbReference>
<reference evidence="8" key="1">
    <citation type="submission" date="2017-09" db="EMBL/GenBank/DDBJ databases">
        <authorList>
            <person name="Varghese N."/>
            <person name="Submissions S."/>
        </authorList>
    </citation>
    <scope>NUCLEOTIDE SEQUENCE [LARGE SCALE GENOMIC DNA]</scope>
    <source>
        <strain evidence="8">MSL47</strain>
    </source>
</reference>